<dbReference type="GO" id="GO:0003723">
    <property type="term" value="F:RNA binding"/>
    <property type="evidence" value="ECO:0007669"/>
    <property type="project" value="InterPro"/>
</dbReference>
<reference evidence="2 3" key="1">
    <citation type="submission" date="2020-08" db="EMBL/GenBank/DDBJ databases">
        <title>Plant Genome Project.</title>
        <authorList>
            <person name="Zhang R.-G."/>
        </authorList>
    </citation>
    <scope>NUCLEOTIDE SEQUENCE [LARGE SCALE GENOMIC DNA]</scope>
    <source>
        <tissue evidence="2">Rhizome</tissue>
    </source>
</reference>
<proteinExistence type="predicted"/>
<dbReference type="Pfam" id="PF11955">
    <property type="entry name" value="PORR"/>
    <property type="match status" value="1"/>
</dbReference>
<evidence type="ECO:0000259" key="1">
    <source>
        <dbReference type="Pfam" id="PF11955"/>
    </source>
</evidence>
<comment type="caution">
    <text evidence="2">The sequence shown here is derived from an EMBL/GenBank/DDBJ whole genome shotgun (WGS) entry which is preliminary data.</text>
</comment>
<sequence>MALLVMRRLRRWSSCYLRNLAFSHKQKSNYVDVIMKWKKDPFFDTVDILIRAKELKTLIYLKNIIANKPTGYILVSTVSKLDRILEISGQVASFLRKHPAV</sequence>
<protein>
    <recommendedName>
        <fullName evidence="1">PORR domain-containing protein</fullName>
    </recommendedName>
</protein>
<dbReference type="AlphaFoldDB" id="A0A8J5LKZ2"/>
<keyword evidence="3" id="KW-1185">Reference proteome</keyword>
<evidence type="ECO:0000313" key="2">
    <source>
        <dbReference type="EMBL" id="KAG6516618.1"/>
    </source>
</evidence>
<feature type="domain" description="PORR" evidence="1">
    <location>
        <begin position="38"/>
        <end position="101"/>
    </location>
</feature>
<name>A0A8J5LKZ2_ZINOF</name>
<dbReference type="EMBL" id="JACMSC010000007">
    <property type="protein sequence ID" value="KAG6516618.1"/>
    <property type="molecule type" value="Genomic_DNA"/>
</dbReference>
<gene>
    <name evidence="2" type="ORF">ZIOFF_027087</name>
</gene>
<dbReference type="Proteomes" id="UP000734854">
    <property type="component" value="Unassembled WGS sequence"/>
</dbReference>
<evidence type="ECO:0000313" key="3">
    <source>
        <dbReference type="Proteomes" id="UP000734854"/>
    </source>
</evidence>
<organism evidence="2 3">
    <name type="scientific">Zingiber officinale</name>
    <name type="common">Ginger</name>
    <name type="synonym">Amomum zingiber</name>
    <dbReference type="NCBI Taxonomy" id="94328"/>
    <lineage>
        <taxon>Eukaryota</taxon>
        <taxon>Viridiplantae</taxon>
        <taxon>Streptophyta</taxon>
        <taxon>Embryophyta</taxon>
        <taxon>Tracheophyta</taxon>
        <taxon>Spermatophyta</taxon>
        <taxon>Magnoliopsida</taxon>
        <taxon>Liliopsida</taxon>
        <taxon>Zingiberales</taxon>
        <taxon>Zingiberaceae</taxon>
        <taxon>Zingiber</taxon>
    </lineage>
</organism>
<dbReference type="InterPro" id="IPR021099">
    <property type="entry name" value="PORR_domain"/>
</dbReference>
<accession>A0A8J5LKZ2</accession>